<keyword evidence="1" id="KW-0472">Membrane</keyword>
<evidence type="ECO:0000313" key="2">
    <source>
        <dbReference type="EMBL" id="GBN60740.1"/>
    </source>
</evidence>
<evidence type="ECO:0000313" key="3">
    <source>
        <dbReference type="Proteomes" id="UP000499080"/>
    </source>
</evidence>
<name>A0A4Y2QCV7_ARAVE</name>
<accession>A0A4Y2QCV7</accession>
<protein>
    <submittedName>
        <fullName evidence="2">Uncharacterized protein</fullName>
    </submittedName>
</protein>
<evidence type="ECO:0000256" key="1">
    <source>
        <dbReference type="SAM" id="Phobius"/>
    </source>
</evidence>
<dbReference type="AlphaFoldDB" id="A0A4Y2QCV7"/>
<reference evidence="2 3" key="1">
    <citation type="journal article" date="2019" name="Sci. Rep.">
        <title>Orb-weaving spider Araneus ventricosus genome elucidates the spidroin gene catalogue.</title>
        <authorList>
            <person name="Kono N."/>
            <person name="Nakamura H."/>
            <person name="Ohtoshi R."/>
            <person name="Moran D.A.P."/>
            <person name="Shinohara A."/>
            <person name="Yoshida Y."/>
            <person name="Fujiwara M."/>
            <person name="Mori M."/>
            <person name="Tomita M."/>
            <person name="Arakawa K."/>
        </authorList>
    </citation>
    <scope>NUCLEOTIDE SEQUENCE [LARGE SCALE GENOMIC DNA]</scope>
</reference>
<keyword evidence="1" id="KW-0812">Transmembrane</keyword>
<organism evidence="2 3">
    <name type="scientific">Araneus ventricosus</name>
    <name type="common">Orbweaver spider</name>
    <name type="synonym">Epeira ventricosa</name>
    <dbReference type="NCBI Taxonomy" id="182803"/>
    <lineage>
        <taxon>Eukaryota</taxon>
        <taxon>Metazoa</taxon>
        <taxon>Ecdysozoa</taxon>
        <taxon>Arthropoda</taxon>
        <taxon>Chelicerata</taxon>
        <taxon>Arachnida</taxon>
        <taxon>Araneae</taxon>
        <taxon>Araneomorphae</taxon>
        <taxon>Entelegynae</taxon>
        <taxon>Araneoidea</taxon>
        <taxon>Araneidae</taxon>
        <taxon>Araneus</taxon>
    </lineage>
</organism>
<feature type="transmembrane region" description="Helical" evidence="1">
    <location>
        <begin position="196"/>
        <end position="217"/>
    </location>
</feature>
<keyword evidence="3" id="KW-1185">Reference proteome</keyword>
<dbReference type="Proteomes" id="UP000499080">
    <property type="component" value="Unassembled WGS sequence"/>
</dbReference>
<sequence>MMEEVKEAKYYVVMFECTPDVSHLEQISQVLKYVRVVGNVPEITERFIDFLPSWVPYESESEWLANGYLPELCLMELESFDWEMDPKLTPKEYAFLLKLNFASKCPAFVKNTNHALMSFHIILESGVRSNVCGNFVQRFPAELVENSIDEHCIFQALKAEVFFRNSNNWCANCINQPLFSLFEEQSCPENHDRVSIMMLLLLLGFYHNINLITYIYCRNIDDDDDVSF</sequence>
<dbReference type="EMBL" id="BGPR01013454">
    <property type="protein sequence ID" value="GBN60740.1"/>
    <property type="molecule type" value="Genomic_DNA"/>
</dbReference>
<gene>
    <name evidence="2" type="ORF">AVEN_197604_1</name>
</gene>
<keyword evidence="1" id="KW-1133">Transmembrane helix</keyword>
<proteinExistence type="predicted"/>
<comment type="caution">
    <text evidence="2">The sequence shown here is derived from an EMBL/GenBank/DDBJ whole genome shotgun (WGS) entry which is preliminary data.</text>
</comment>